<name>A0A5P2C769_STRVZ</name>
<feature type="compositionally biased region" description="Acidic residues" evidence="1">
    <location>
        <begin position="134"/>
        <end position="144"/>
    </location>
</feature>
<feature type="region of interest" description="Disordered" evidence="1">
    <location>
        <begin position="117"/>
        <end position="144"/>
    </location>
</feature>
<dbReference type="EMBL" id="CP029192">
    <property type="protein sequence ID" value="QES38502.1"/>
    <property type="molecule type" value="Genomic_DNA"/>
</dbReference>
<evidence type="ECO:0000256" key="2">
    <source>
        <dbReference type="SAM" id="SignalP"/>
    </source>
</evidence>
<evidence type="ECO:0000256" key="1">
    <source>
        <dbReference type="SAM" id="MobiDB-lite"/>
    </source>
</evidence>
<gene>
    <name evidence="3" type="ORF">DEJ48_38340</name>
</gene>
<dbReference type="Proteomes" id="UP000322927">
    <property type="component" value="Chromosome"/>
</dbReference>
<evidence type="ECO:0000313" key="4">
    <source>
        <dbReference type="Proteomes" id="UP000322927"/>
    </source>
</evidence>
<dbReference type="AlphaFoldDB" id="A0A5P2C769"/>
<sequence>MRNTRTLRNSAIAVIATAGISLGAASGAMAATPDHATPSSVSAESAAYAKAKPKPTPKPKIVKLRDGSTAKVYKLGKNKAKAVILGPKGGTLIANGKSATANHNGLHIKLTPGGSLTSWMEKSGAAAPDSQPTADEDVTPDSAA</sequence>
<organism evidence="3 4">
    <name type="scientific">Streptomyces venezuelae</name>
    <dbReference type="NCBI Taxonomy" id="54571"/>
    <lineage>
        <taxon>Bacteria</taxon>
        <taxon>Bacillati</taxon>
        <taxon>Actinomycetota</taxon>
        <taxon>Actinomycetes</taxon>
        <taxon>Kitasatosporales</taxon>
        <taxon>Streptomycetaceae</taxon>
        <taxon>Streptomyces</taxon>
    </lineage>
</organism>
<feature type="compositionally biased region" description="Low complexity" evidence="1">
    <location>
        <begin position="38"/>
        <end position="50"/>
    </location>
</feature>
<protein>
    <recommendedName>
        <fullName evidence="5">Secreted protein</fullName>
    </recommendedName>
</protein>
<feature type="compositionally biased region" description="Basic residues" evidence="1">
    <location>
        <begin position="51"/>
        <end position="62"/>
    </location>
</feature>
<keyword evidence="2" id="KW-0732">Signal</keyword>
<evidence type="ECO:0008006" key="5">
    <source>
        <dbReference type="Google" id="ProtNLM"/>
    </source>
</evidence>
<evidence type="ECO:0000313" key="3">
    <source>
        <dbReference type="EMBL" id="QES38502.1"/>
    </source>
</evidence>
<feature type="region of interest" description="Disordered" evidence="1">
    <location>
        <begin position="34"/>
        <end position="62"/>
    </location>
</feature>
<reference evidence="3 4" key="1">
    <citation type="submission" date="2018-05" db="EMBL/GenBank/DDBJ databases">
        <title>Streptomyces venezuelae.</title>
        <authorList>
            <person name="Kim W."/>
            <person name="Lee N."/>
            <person name="Cho B.-K."/>
        </authorList>
    </citation>
    <scope>NUCLEOTIDE SEQUENCE [LARGE SCALE GENOMIC DNA]</scope>
    <source>
        <strain evidence="3 4">ATCC 14584</strain>
    </source>
</reference>
<dbReference type="OrthoDB" id="4232827at2"/>
<feature type="chain" id="PRO_5024852863" description="Secreted protein" evidence="2">
    <location>
        <begin position="31"/>
        <end position="144"/>
    </location>
</feature>
<feature type="signal peptide" evidence="2">
    <location>
        <begin position="1"/>
        <end position="30"/>
    </location>
</feature>
<accession>A0A5P2C769</accession>
<dbReference type="RefSeq" id="WP_150220687.1">
    <property type="nucleotide sequence ID" value="NZ_CP029192.1"/>
</dbReference>
<proteinExistence type="predicted"/>